<feature type="region of interest" description="Disordered" evidence="1">
    <location>
        <begin position="513"/>
        <end position="547"/>
    </location>
</feature>
<dbReference type="PANTHER" id="PTHR23195">
    <property type="entry name" value="YEATS DOMAIN"/>
    <property type="match status" value="1"/>
</dbReference>
<gene>
    <name evidence="2" type="ORF">PTTG_05755</name>
</gene>
<evidence type="ECO:0000313" key="4">
    <source>
        <dbReference type="Proteomes" id="UP000005240"/>
    </source>
</evidence>
<dbReference type="GO" id="GO:0006355">
    <property type="term" value="P:regulation of DNA-templated transcription"/>
    <property type="evidence" value="ECO:0007669"/>
    <property type="project" value="InterPro"/>
</dbReference>
<feature type="region of interest" description="Disordered" evidence="1">
    <location>
        <begin position="1258"/>
        <end position="1279"/>
    </location>
</feature>
<feature type="region of interest" description="Disordered" evidence="1">
    <location>
        <begin position="1427"/>
        <end position="1460"/>
    </location>
</feature>
<accession>A0A180GWD6</accession>
<dbReference type="InterPro" id="IPR005033">
    <property type="entry name" value="YEATS"/>
</dbReference>
<reference evidence="2" key="1">
    <citation type="submission" date="2009-11" db="EMBL/GenBank/DDBJ databases">
        <authorList>
            <consortium name="The Broad Institute Genome Sequencing Platform"/>
            <person name="Ward D."/>
            <person name="Feldgarden M."/>
            <person name="Earl A."/>
            <person name="Young S.K."/>
            <person name="Zeng Q."/>
            <person name="Koehrsen M."/>
            <person name="Alvarado L."/>
            <person name="Berlin A."/>
            <person name="Bochicchio J."/>
            <person name="Borenstein D."/>
            <person name="Chapman S.B."/>
            <person name="Chen Z."/>
            <person name="Engels R."/>
            <person name="Freedman E."/>
            <person name="Gellesch M."/>
            <person name="Goldberg J."/>
            <person name="Griggs A."/>
            <person name="Gujja S."/>
            <person name="Heilman E."/>
            <person name="Heiman D."/>
            <person name="Hepburn T."/>
            <person name="Howarth C."/>
            <person name="Jen D."/>
            <person name="Larson L."/>
            <person name="Lewis B."/>
            <person name="Mehta T."/>
            <person name="Park D."/>
            <person name="Pearson M."/>
            <person name="Roberts A."/>
            <person name="Saif S."/>
            <person name="Shea T."/>
            <person name="Shenoy N."/>
            <person name="Sisk P."/>
            <person name="Stolte C."/>
            <person name="Sykes S."/>
            <person name="Thomson T."/>
            <person name="Walk T."/>
            <person name="White J."/>
            <person name="Yandava C."/>
            <person name="Izard J."/>
            <person name="Baranova O.V."/>
            <person name="Blanton J.M."/>
            <person name="Tanner A.C."/>
            <person name="Dewhirst F.E."/>
            <person name="Haas B."/>
            <person name="Nusbaum C."/>
            <person name="Birren B."/>
        </authorList>
    </citation>
    <scope>NUCLEOTIDE SEQUENCE [LARGE SCALE GENOMIC DNA]</scope>
    <source>
        <strain evidence="2">1-1 BBBD Race 1</strain>
    </source>
</reference>
<feature type="compositionally biased region" description="Polar residues" evidence="1">
    <location>
        <begin position="444"/>
        <end position="453"/>
    </location>
</feature>
<feature type="region of interest" description="Disordered" evidence="1">
    <location>
        <begin position="1548"/>
        <end position="1608"/>
    </location>
</feature>
<name>A0A180GWD6_PUCT1</name>
<proteinExistence type="predicted"/>
<feature type="compositionally biased region" description="Acidic residues" evidence="1">
    <location>
        <begin position="1447"/>
        <end position="1458"/>
    </location>
</feature>
<dbReference type="Proteomes" id="UP000005240">
    <property type="component" value="Unassembled WGS sequence"/>
</dbReference>
<dbReference type="OrthoDB" id="2564267at2759"/>
<feature type="region of interest" description="Disordered" evidence="1">
    <location>
        <begin position="439"/>
        <end position="500"/>
    </location>
</feature>
<reference evidence="2" key="2">
    <citation type="submission" date="2016-05" db="EMBL/GenBank/DDBJ databases">
        <title>Comparative analysis highlights variable genome content of wheat rusts and divergence of the mating loci.</title>
        <authorList>
            <person name="Cuomo C.A."/>
            <person name="Bakkeren G."/>
            <person name="Szabo L."/>
            <person name="Khalil H."/>
            <person name="Joly D."/>
            <person name="Goldberg J."/>
            <person name="Young S."/>
            <person name="Zeng Q."/>
            <person name="Fellers J."/>
        </authorList>
    </citation>
    <scope>NUCLEOTIDE SEQUENCE [LARGE SCALE GENOMIC DNA]</scope>
    <source>
        <strain evidence="2">1-1 BBBD Race 1</strain>
    </source>
</reference>
<evidence type="ECO:0000313" key="2">
    <source>
        <dbReference type="EMBL" id="OAV97136.1"/>
    </source>
</evidence>
<sequence length="1608" mass="176653">MVMLSDRPPSQSDRPHQHPRDSYNQPHPSREKRPPSIFQSHHPSNASKSKPARAAVPFNRLQLAAALIEYNDGTPDNQASGIDWSLQELISAPLSNLKQAPYSAIFIPFRQSLPSKPLDFFSGLELLSSPKSPAGKSLSGFGIVSETGASRLATTVPGNPRRISEPVIIEDAQATGSRSGIDPFDNDVEVLSEWGLDKVLSGNLGAAKSPDSAHELKTQPRTGHVPENLADRHQVKSDMFDFHFSELRLQTADEQKAGKSLTPDFFDDNNNPDELNPVIDDEAMLRQRFGCDPEGRKLLRPQSVMELKETRLRCRQTKSSTTKQLAALRGRAPLTTQQAAFQINPNDPLRMDKRKSVLRTKSLSPTRAVGRASMSALRSTSSKNVPTRQHSASGAIQTLGNPSVDMLPARGRAKSVLDEPSNRRFSLNPLQGVLVKRLHHRGKSATSMTNPSLTDVEPVRAKKASANSEIDTDSISGPISPNPGGPNSISEPKPKGRTSADIAERYQKSIAMLEGRKSEDMTYDVPNPLSSSLSGSQAGKDAEGTTRDHQTTLLNQVGSNAHSQQGSEFSLGVPKQFTSRFDPKVASVLSQATPTGMSLHDDSEAFENRSLRDDEQDEDDGENELEVNDDRDSATETHIYDEHGRIRFPASLKPLVLIMPIPLTPAQPEPEEVQEPDVEMAAADEAALAEQAKLEEIQRLKNVRPAGKLYGRSLIDELNSRKGTQKAKQMAFGANPSAKVFNQHLSPEDASRPGSIYSAVDVVPEVRVTLPHSSSSPMHLANQALQTTQSKFSQALIDSSKARKSVFGMDMVMKAELEKLKKIKAREEQELREEESKTEAKEAKKQAKKKGKKKGADEEVKNDESKDRITNRLSRMDNVNNRLSRLDNWDALLERETEPPPIPEPRAPIPLPVLLSPMNPSENMVSNMNDWFKDKANESSLGHTPIMPPSLDLEDLEDDVGFGNADTLARKLEMQVEGMKYKPLPNLFESHNMVRPNSVQSQAAFLSLGTRGNTPNLLMTSPRVPGSEDHEEGEELLLNSTAENCRQSYLLQTDLQPHEEQDDNVPLSYRRKSNFLKVGVDPEEEDNRPLSHIGAKLTTGSAHLSARSPIRSASSQESDEELPLGIRASILLSKQHPPIDLTNDGASSEGPIGSVASDESDMVPLGIRASTFLSMPSEAARPSKESSSSHGDDVPLAYRASRMPMSIYALQEKHSGPMETLRAKSRDLHPPSTLDPSFSFPSQAAAFNNPYQTTPSRLFSSQNSDHGPRITTIEDDGDEDDNVPLAQRASFLPPVVAVDVKGGSQGLDMDPDTSQKIVVTPSESERPRFVFPDRSTDQKREPAKLRSPILSQVVDESLAREDTLAALEGRGNVEAHADDDVPLGVTRAAHSSTGTLQRERTMIKRQKERERKLEAAKAKAEFEALTNAQKGQGTSTQDELHPQQAAEVDEDDDDDDDVPLGMNPHASVMNFASKANDVNDDEEEDDVPLGFSRHASVMNPQEAMMRTLVEQQNAAFGFPPAGPSHPTAHFPNHMSMIMYPPTPYLSHPVPGNQSIDPTQPPFFQQPYQIHSQQQQLLQHQQQQQGHLVDAGGSAPDSSTISRWRQDIQ</sequence>
<feature type="region of interest" description="Disordered" evidence="1">
    <location>
        <begin position="1321"/>
        <end position="1341"/>
    </location>
</feature>
<dbReference type="EnsemblFungi" id="PTTG_05755-t43_1">
    <property type="protein sequence ID" value="PTTG_05755-t43_1-p1"/>
    <property type="gene ID" value="PTTG_05755"/>
</dbReference>
<feature type="compositionally biased region" description="Polar residues" evidence="1">
    <location>
        <begin position="528"/>
        <end position="537"/>
    </location>
</feature>
<reference evidence="3" key="4">
    <citation type="submission" date="2025-05" db="UniProtKB">
        <authorList>
            <consortium name="EnsemblFungi"/>
        </authorList>
    </citation>
    <scope>IDENTIFICATION</scope>
    <source>
        <strain evidence="3">isolate 1-1 / race 1 (BBBD)</strain>
    </source>
</reference>
<feature type="compositionally biased region" description="Basic and acidic residues" evidence="1">
    <location>
        <begin position="1397"/>
        <end position="1410"/>
    </location>
</feature>
<organism evidence="2">
    <name type="scientific">Puccinia triticina (isolate 1-1 / race 1 (BBBD))</name>
    <name type="common">Brown leaf rust fungus</name>
    <dbReference type="NCBI Taxonomy" id="630390"/>
    <lineage>
        <taxon>Eukaryota</taxon>
        <taxon>Fungi</taxon>
        <taxon>Dikarya</taxon>
        <taxon>Basidiomycota</taxon>
        <taxon>Pucciniomycotina</taxon>
        <taxon>Pucciniomycetes</taxon>
        <taxon>Pucciniales</taxon>
        <taxon>Pucciniaceae</taxon>
        <taxon>Puccinia</taxon>
    </lineage>
</organism>
<feature type="compositionally biased region" description="Polar residues" evidence="1">
    <location>
        <begin position="37"/>
        <end position="48"/>
    </location>
</feature>
<feature type="compositionally biased region" description="Polar residues" evidence="1">
    <location>
        <begin position="1427"/>
        <end position="1437"/>
    </location>
</feature>
<feature type="region of interest" description="Disordered" evidence="1">
    <location>
        <begin position="205"/>
        <end position="225"/>
    </location>
</feature>
<feature type="compositionally biased region" description="Acidic residues" evidence="1">
    <location>
        <begin position="614"/>
        <end position="627"/>
    </location>
</feature>
<dbReference type="EMBL" id="ADAS02000015">
    <property type="protein sequence ID" value="OAV97136.1"/>
    <property type="molecule type" value="Genomic_DNA"/>
</dbReference>
<feature type="region of interest" description="Disordered" evidence="1">
    <location>
        <begin position="1376"/>
        <end position="1410"/>
    </location>
</feature>
<feature type="region of interest" description="Disordered" evidence="1">
    <location>
        <begin position="1"/>
        <end position="54"/>
    </location>
</feature>
<feature type="region of interest" description="Disordered" evidence="1">
    <location>
        <begin position="367"/>
        <end position="406"/>
    </location>
</feature>
<protein>
    <submittedName>
        <fullName evidence="2 3">Uncharacterized protein</fullName>
    </submittedName>
</protein>
<feature type="compositionally biased region" description="Basic and acidic residues" evidence="1">
    <location>
        <begin position="854"/>
        <end position="870"/>
    </location>
</feature>
<feature type="region of interest" description="Disordered" evidence="1">
    <location>
        <begin position="609"/>
        <end position="633"/>
    </location>
</feature>
<keyword evidence="4" id="KW-1185">Reference proteome</keyword>
<feature type="compositionally biased region" description="Polar residues" evidence="1">
    <location>
        <begin position="376"/>
        <end position="401"/>
    </location>
</feature>
<reference evidence="3 4" key="3">
    <citation type="journal article" date="2017" name="G3 (Bethesda)">
        <title>Comparative analysis highlights variable genome content of wheat rusts and divergence of the mating loci.</title>
        <authorList>
            <person name="Cuomo C.A."/>
            <person name="Bakkeren G."/>
            <person name="Khalil H.B."/>
            <person name="Panwar V."/>
            <person name="Joly D."/>
            <person name="Linning R."/>
            <person name="Sakthikumar S."/>
            <person name="Song X."/>
            <person name="Adiconis X."/>
            <person name="Fan L."/>
            <person name="Goldberg J.M."/>
            <person name="Levin J.Z."/>
            <person name="Young S."/>
            <person name="Zeng Q."/>
            <person name="Anikster Y."/>
            <person name="Bruce M."/>
            <person name="Wang M."/>
            <person name="Yin C."/>
            <person name="McCallum B."/>
            <person name="Szabo L.J."/>
            <person name="Hulbert S."/>
            <person name="Chen X."/>
            <person name="Fellers J.P."/>
        </authorList>
    </citation>
    <scope>NUCLEOTIDE SEQUENCE</scope>
    <source>
        <strain evidence="3">isolate 1-1 / race 1 (BBBD)</strain>
        <strain evidence="4">Isolate 1-1 / race 1 (BBBD)</strain>
    </source>
</reference>
<feature type="region of interest" description="Disordered" evidence="1">
    <location>
        <begin position="1099"/>
        <end position="1121"/>
    </location>
</feature>
<dbReference type="VEuPathDB" id="FungiDB:PTTG_05755"/>
<evidence type="ECO:0000256" key="1">
    <source>
        <dbReference type="SAM" id="MobiDB-lite"/>
    </source>
</evidence>
<feature type="compositionally biased region" description="Low complexity" evidence="1">
    <location>
        <begin position="1561"/>
        <end position="1587"/>
    </location>
</feature>
<dbReference type="STRING" id="630390.A0A180GWD6"/>
<feature type="region of interest" description="Disordered" evidence="1">
    <location>
        <begin position="827"/>
        <end position="873"/>
    </location>
</feature>
<feature type="compositionally biased region" description="Basic and acidic residues" evidence="1">
    <location>
        <begin position="827"/>
        <end position="845"/>
    </location>
</feature>
<evidence type="ECO:0000313" key="3">
    <source>
        <dbReference type="EnsemblFungi" id="PTTG_05755-t43_1-p1"/>
    </source>
</evidence>